<dbReference type="SUPFAM" id="SSF53335">
    <property type="entry name" value="S-adenosyl-L-methionine-dependent methyltransferases"/>
    <property type="match status" value="1"/>
</dbReference>
<dbReference type="Proteomes" id="UP000253303">
    <property type="component" value="Unassembled WGS sequence"/>
</dbReference>
<name>A0A366M2P8_9ACTN</name>
<dbReference type="Gene3D" id="1.10.287.1350">
    <property type="match status" value="1"/>
</dbReference>
<dbReference type="SUPFAM" id="SSF46785">
    <property type="entry name" value="Winged helix' DNA-binding domain"/>
    <property type="match status" value="1"/>
</dbReference>
<dbReference type="Gene3D" id="1.10.10.10">
    <property type="entry name" value="Winged helix-like DNA-binding domain superfamily/Winged helix DNA-binding domain"/>
    <property type="match status" value="1"/>
</dbReference>
<evidence type="ECO:0000259" key="5">
    <source>
        <dbReference type="Pfam" id="PF08100"/>
    </source>
</evidence>
<reference evidence="6 7" key="1">
    <citation type="submission" date="2018-06" db="EMBL/GenBank/DDBJ databases">
        <title>Sphaerisporangium craniellae sp. nov., isolated from a marine sponge in the South China Sea.</title>
        <authorList>
            <person name="Li L."/>
        </authorList>
    </citation>
    <scope>NUCLEOTIDE SEQUENCE [LARGE SCALE GENOMIC DNA]</scope>
    <source>
        <strain evidence="6 7">LHW63015</strain>
    </source>
</reference>
<dbReference type="InterPro" id="IPR029063">
    <property type="entry name" value="SAM-dependent_MTases_sf"/>
</dbReference>
<dbReference type="Pfam" id="PF08100">
    <property type="entry name" value="Dimerisation"/>
    <property type="match status" value="1"/>
</dbReference>
<feature type="domain" description="O-methyltransferase dimerisation" evidence="5">
    <location>
        <begin position="18"/>
        <end position="92"/>
    </location>
</feature>
<keyword evidence="7" id="KW-1185">Reference proteome</keyword>
<dbReference type="PIRSF" id="PIRSF005739">
    <property type="entry name" value="O-mtase"/>
    <property type="match status" value="1"/>
</dbReference>
<evidence type="ECO:0000259" key="4">
    <source>
        <dbReference type="Pfam" id="PF00891"/>
    </source>
</evidence>
<keyword evidence="2 6" id="KW-0808">Transferase</keyword>
<feature type="domain" description="O-methyltransferase C-terminal" evidence="4">
    <location>
        <begin position="116"/>
        <end position="323"/>
    </location>
</feature>
<dbReference type="EMBL" id="QMEY01000003">
    <property type="protein sequence ID" value="RBQ20073.1"/>
    <property type="molecule type" value="Genomic_DNA"/>
</dbReference>
<sequence length="363" mass="38691">MTETAPGGPPRAVMEMRELMLAAAYAAAVRAAVRLGLADAVGDTPAAVEDVARTVGAEPGALRRLLRALAARGVFTEQDDGRYAHTELSRSLREDAPRGIKYNVLWSTEPWTWEVWPRLDEAVRTGKSVFLDLHGKDFFDYLHADAPESAEVFDRAMTQSSGLSARAIADTLDLSGAHTVADIAGGQGLVLATLLERHPTLNGVLLDLPEVVANADGRLRDGGALAARARLVPGDCRMEIPVRADVYILKNILEWDDESTVRTLRNVAAAAPPGARVIVIENLVDGSPEMSFTTAMDLLLLLNVGGKKHTRDGLVALAGEAGLRVLRVEPVNSYLHLIESIVETEGGAGTEKGGARGNGARDA</sequence>
<dbReference type="InterPro" id="IPR012967">
    <property type="entry name" value="COMT_dimerisation"/>
</dbReference>
<keyword evidence="3" id="KW-0949">S-adenosyl-L-methionine</keyword>
<dbReference type="Pfam" id="PF00891">
    <property type="entry name" value="Methyltransf_2"/>
    <property type="match status" value="1"/>
</dbReference>
<evidence type="ECO:0000256" key="2">
    <source>
        <dbReference type="ARBA" id="ARBA00022679"/>
    </source>
</evidence>
<dbReference type="InterPro" id="IPR036388">
    <property type="entry name" value="WH-like_DNA-bd_sf"/>
</dbReference>
<dbReference type="GO" id="GO:0008171">
    <property type="term" value="F:O-methyltransferase activity"/>
    <property type="evidence" value="ECO:0007669"/>
    <property type="project" value="InterPro"/>
</dbReference>
<gene>
    <name evidence="6" type="ORF">DP939_09605</name>
</gene>
<evidence type="ECO:0000313" key="7">
    <source>
        <dbReference type="Proteomes" id="UP000253303"/>
    </source>
</evidence>
<organism evidence="6 7">
    <name type="scientific">Spongiactinospora rosea</name>
    <dbReference type="NCBI Taxonomy" id="2248750"/>
    <lineage>
        <taxon>Bacteria</taxon>
        <taxon>Bacillati</taxon>
        <taxon>Actinomycetota</taxon>
        <taxon>Actinomycetes</taxon>
        <taxon>Streptosporangiales</taxon>
        <taxon>Streptosporangiaceae</taxon>
        <taxon>Spongiactinospora</taxon>
    </lineage>
</organism>
<evidence type="ECO:0000313" key="6">
    <source>
        <dbReference type="EMBL" id="RBQ20073.1"/>
    </source>
</evidence>
<accession>A0A366M2P8</accession>
<dbReference type="InterPro" id="IPR016461">
    <property type="entry name" value="COMT-like"/>
</dbReference>
<dbReference type="GO" id="GO:0046983">
    <property type="term" value="F:protein dimerization activity"/>
    <property type="evidence" value="ECO:0007669"/>
    <property type="project" value="InterPro"/>
</dbReference>
<dbReference type="AlphaFoldDB" id="A0A366M2P8"/>
<evidence type="ECO:0000256" key="1">
    <source>
        <dbReference type="ARBA" id="ARBA00022603"/>
    </source>
</evidence>
<comment type="caution">
    <text evidence="6">The sequence shown here is derived from an EMBL/GenBank/DDBJ whole genome shotgun (WGS) entry which is preliminary data.</text>
</comment>
<dbReference type="PANTHER" id="PTHR43712:SF2">
    <property type="entry name" value="O-METHYLTRANSFERASE CICE"/>
    <property type="match status" value="1"/>
</dbReference>
<proteinExistence type="predicted"/>
<dbReference type="OrthoDB" id="4145676at2"/>
<dbReference type="InterPro" id="IPR001077">
    <property type="entry name" value="COMT_C"/>
</dbReference>
<dbReference type="InterPro" id="IPR036390">
    <property type="entry name" value="WH_DNA-bd_sf"/>
</dbReference>
<dbReference type="PANTHER" id="PTHR43712">
    <property type="entry name" value="PUTATIVE (AFU_ORTHOLOGUE AFUA_4G14580)-RELATED"/>
    <property type="match status" value="1"/>
</dbReference>
<evidence type="ECO:0000256" key="3">
    <source>
        <dbReference type="ARBA" id="ARBA00022691"/>
    </source>
</evidence>
<protein>
    <submittedName>
        <fullName evidence="6">Methyltransferase</fullName>
    </submittedName>
</protein>
<keyword evidence="1 6" id="KW-0489">Methyltransferase</keyword>
<dbReference type="GO" id="GO:0032259">
    <property type="term" value="P:methylation"/>
    <property type="evidence" value="ECO:0007669"/>
    <property type="project" value="UniProtKB-KW"/>
</dbReference>
<dbReference type="Gene3D" id="3.40.50.150">
    <property type="entry name" value="Vaccinia Virus protein VP39"/>
    <property type="match status" value="1"/>
</dbReference>
<dbReference type="PROSITE" id="PS51683">
    <property type="entry name" value="SAM_OMT_II"/>
    <property type="match status" value="1"/>
</dbReference>